<feature type="repeat" description="TPR" evidence="3">
    <location>
        <begin position="103"/>
        <end position="136"/>
    </location>
</feature>
<dbReference type="PANTHER" id="PTHR45153:SF1">
    <property type="entry name" value="TETRATRICOPEPTIDE REPEAT PROTEIN 16"/>
    <property type="match status" value="1"/>
</dbReference>
<proteinExistence type="predicted"/>
<organism evidence="5 6">
    <name type="scientific">Clupea harengus</name>
    <name type="common">Atlantic herring</name>
    <dbReference type="NCBI Taxonomy" id="7950"/>
    <lineage>
        <taxon>Eukaryota</taxon>
        <taxon>Metazoa</taxon>
        <taxon>Chordata</taxon>
        <taxon>Craniata</taxon>
        <taxon>Vertebrata</taxon>
        <taxon>Euteleostomi</taxon>
        <taxon>Actinopterygii</taxon>
        <taxon>Neopterygii</taxon>
        <taxon>Teleostei</taxon>
        <taxon>Clupei</taxon>
        <taxon>Clupeiformes</taxon>
        <taxon>Clupeoidei</taxon>
        <taxon>Clupeidae</taxon>
        <taxon>Clupea</taxon>
    </lineage>
</organism>
<reference evidence="6" key="1">
    <citation type="submission" date="2025-08" db="UniProtKB">
        <authorList>
            <consortium name="RefSeq"/>
        </authorList>
    </citation>
    <scope>IDENTIFICATION</scope>
</reference>
<sequence length="513" mass="58455">MDSALYRSTSDLHQSDNDTTSLTPSESKHQETPEHGFQRFFGSSNVFRLLGPKPDRPDLRSDLIIKNKVELLYESGLEAMSKSQFETAVICFNKAISLQPIQIRLYVEMGEAYLQLCDFQSAAQSYRQACYLDPEDTRFFHRLAFIYYLQGQCLYDKGMFLEALESFSKATELKPNFKSYQFRSLACLTALGRYSDSLKLVKQWLETDEQTADLFVLKARLHQQLSQMSLCYHSLKSALKLNPTCPEARGLLRQLKEAGEVCQQQARSKAVEGNLRGALVRSNTSVQYSPERASYYLFRGTLHRRLKDFTTAIEDLIQAIELSELVPEDALGERQEGTEEIQEEAHTQLVLTYNDFAVHSFSHGFYKEAAMLLSRAIQDHRDASGLFINRGDCFFKQGDLVFALADYQQAEELDPHNKAIWSRLAVIHNTHGLQNHKDRKYQEAAKQFSLAVKYNPGVSQYYENCFKAHYKGQKFDMAKEDAINNLILDPTNNQASFHMQLATAKGGGHVGLT</sequence>
<feature type="compositionally biased region" description="Basic and acidic residues" evidence="4">
    <location>
        <begin position="26"/>
        <end position="35"/>
    </location>
</feature>
<feature type="region of interest" description="Disordered" evidence="4">
    <location>
        <begin position="1"/>
        <end position="35"/>
    </location>
</feature>
<accession>A0A8M1KR78</accession>
<dbReference type="Proteomes" id="UP000515152">
    <property type="component" value="Chromosome 7"/>
</dbReference>
<evidence type="ECO:0000256" key="1">
    <source>
        <dbReference type="ARBA" id="ARBA00022737"/>
    </source>
</evidence>
<dbReference type="PROSITE" id="PS50005">
    <property type="entry name" value="TPR"/>
    <property type="match status" value="4"/>
</dbReference>
<dbReference type="InterPro" id="IPR019734">
    <property type="entry name" value="TPR_rpt"/>
</dbReference>
<evidence type="ECO:0000256" key="4">
    <source>
        <dbReference type="SAM" id="MobiDB-lite"/>
    </source>
</evidence>
<feature type="repeat" description="TPR" evidence="3">
    <location>
        <begin position="69"/>
        <end position="102"/>
    </location>
</feature>
<dbReference type="SMART" id="SM00028">
    <property type="entry name" value="TPR"/>
    <property type="match status" value="8"/>
</dbReference>
<evidence type="ECO:0000256" key="3">
    <source>
        <dbReference type="PROSITE-ProRule" id="PRU00339"/>
    </source>
</evidence>
<dbReference type="PANTHER" id="PTHR45153">
    <property type="entry name" value="TETRATRICOPEPTIDE REPEAT PROTEIN 16"/>
    <property type="match status" value="1"/>
</dbReference>
<name>A0A8M1KR78_CLUHA</name>
<dbReference type="AlphaFoldDB" id="A0A8M1KR78"/>
<keyword evidence="2 3" id="KW-0802">TPR repeat</keyword>
<evidence type="ECO:0000256" key="2">
    <source>
        <dbReference type="ARBA" id="ARBA00022803"/>
    </source>
</evidence>
<dbReference type="Pfam" id="PF07719">
    <property type="entry name" value="TPR_2"/>
    <property type="match status" value="1"/>
</dbReference>
<evidence type="ECO:0000313" key="5">
    <source>
        <dbReference type="Proteomes" id="UP000515152"/>
    </source>
</evidence>
<feature type="repeat" description="TPR" evidence="3">
    <location>
        <begin position="144"/>
        <end position="177"/>
    </location>
</feature>
<dbReference type="GeneID" id="105902869"/>
<dbReference type="RefSeq" id="XP_042564179.1">
    <property type="nucleotide sequence ID" value="XM_042708245.1"/>
</dbReference>
<keyword evidence="1" id="KW-0677">Repeat</keyword>
<dbReference type="Pfam" id="PF00515">
    <property type="entry name" value="TPR_1"/>
    <property type="match status" value="1"/>
</dbReference>
<feature type="repeat" description="TPR" evidence="3">
    <location>
        <begin position="384"/>
        <end position="417"/>
    </location>
</feature>
<dbReference type="Pfam" id="PF13181">
    <property type="entry name" value="TPR_8"/>
    <property type="match status" value="3"/>
</dbReference>
<dbReference type="InterPro" id="IPR013105">
    <property type="entry name" value="TPR_2"/>
</dbReference>
<protein>
    <submittedName>
        <fullName evidence="6">Tetratricopeptide repeat protein 16 isoform X1</fullName>
    </submittedName>
</protein>
<keyword evidence="5" id="KW-1185">Reference proteome</keyword>
<evidence type="ECO:0000313" key="6">
    <source>
        <dbReference type="RefSeq" id="XP_042564179.1"/>
    </source>
</evidence>
<feature type="compositionally biased region" description="Polar residues" evidence="4">
    <location>
        <begin position="1"/>
        <end position="25"/>
    </location>
</feature>
<gene>
    <name evidence="6" type="primary">LOC105902869</name>
</gene>
<dbReference type="KEGG" id="char:105902869"/>
<dbReference type="OrthoDB" id="1926212at2759"/>